<keyword evidence="2 5" id="KW-0378">Hydrolase</keyword>
<dbReference type="PANTHER" id="PTHR43540:SF1">
    <property type="entry name" value="ISOCHORISMATASE HYDROLASE"/>
    <property type="match status" value="1"/>
</dbReference>
<dbReference type="STRING" id="1314783.A0A165MND4"/>
<dbReference type="PANTHER" id="PTHR43540">
    <property type="entry name" value="PEROXYUREIDOACRYLATE/UREIDOACRYLATE AMIDOHYDROLASE-RELATED"/>
    <property type="match status" value="1"/>
</dbReference>
<dbReference type="Pfam" id="PF00857">
    <property type="entry name" value="Isochorismatase"/>
    <property type="match status" value="1"/>
</dbReference>
<dbReference type="AlphaFoldDB" id="A0A165MND4"/>
<dbReference type="GO" id="GO:0016787">
    <property type="term" value="F:hydrolase activity"/>
    <property type="evidence" value="ECO:0007669"/>
    <property type="project" value="UniProtKB-KW"/>
</dbReference>
<reference evidence="5 6" key="1">
    <citation type="journal article" date="2016" name="Mol. Biol. Evol.">
        <title>Comparative Genomics of Early-Diverging Mushroom-Forming Fungi Provides Insights into the Origins of Lignocellulose Decay Capabilities.</title>
        <authorList>
            <person name="Nagy L.G."/>
            <person name="Riley R."/>
            <person name="Tritt A."/>
            <person name="Adam C."/>
            <person name="Daum C."/>
            <person name="Floudas D."/>
            <person name="Sun H."/>
            <person name="Yadav J.S."/>
            <person name="Pangilinan J."/>
            <person name="Larsson K.H."/>
            <person name="Matsuura K."/>
            <person name="Barry K."/>
            <person name="Labutti K."/>
            <person name="Kuo R."/>
            <person name="Ohm R.A."/>
            <person name="Bhattacharya S.S."/>
            <person name="Shirouzu T."/>
            <person name="Yoshinaga Y."/>
            <person name="Martin F.M."/>
            <person name="Grigoriev I.V."/>
            <person name="Hibbett D.S."/>
        </authorList>
    </citation>
    <scope>NUCLEOTIDE SEQUENCE [LARGE SCALE GENOMIC DNA]</scope>
    <source>
        <strain evidence="5 6">L-15889</strain>
    </source>
</reference>
<dbReference type="InterPro" id="IPR000868">
    <property type="entry name" value="Isochorismatase-like_dom"/>
</dbReference>
<dbReference type="Proteomes" id="UP000076727">
    <property type="component" value="Unassembled WGS sequence"/>
</dbReference>
<dbReference type="InterPro" id="IPR036380">
    <property type="entry name" value="Isochorismatase-like_sf"/>
</dbReference>
<evidence type="ECO:0000259" key="4">
    <source>
        <dbReference type="Pfam" id="PF00857"/>
    </source>
</evidence>
<dbReference type="OrthoDB" id="167809at2759"/>
<evidence type="ECO:0000313" key="6">
    <source>
        <dbReference type="Proteomes" id="UP000076727"/>
    </source>
</evidence>
<dbReference type="SUPFAM" id="SSF52499">
    <property type="entry name" value="Isochorismatase-like hydrolases"/>
    <property type="match status" value="1"/>
</dbReference>
<gene>
    <name evidence="5" type="ORF">DAEQUDRAFT_676064</name>
</gene>
<protein>
    <submittedName>
        <fullName evidence="5">Isochorismatase hydrolase</fullName>
    </submittedName>
</protein>
<feature type="domain" description="Isochorismatase-like" evidence="4">
    <location>
        <begin position="39"/>
        <end position="180"/>
    </location>
</feature>
<organism evidence="5 6">
    <name type="scientific">Daedalea quercina L-15889</name>
    <dbReference type="NCBI Taxonomy" id="1314783"/>
    <lineage>
        <taxon>Eukaryota</taxon>
        <taxon>Fungi</taxon>
        <taxon>Dikarya</taxon>
        <taxon>Basidiomycota</taxon>
        <taxon>Agaricomycotina</taxon>
        <taxon>Agaricomycetes</taxon>
        <taxon>Polyporales</taxon>
        <taxon>Fomitopsis</taxon>
    </lineage>
</organism>
<evidence type="ECO:0000313" key="5">
    <source>
        <dbReference type="EMBL" id="KZT65912.1"/>
    </source>
</evidence>
<name>A0A165MND4_9APHY</name>
<dbReference type="EMBL" id="KV429098">
    <property type="protein sequence ID" value="KZT65912.1"/>
    <property type="molecule type" value="Genomic_DNA"/>
</dbReference>
<proteinExistence type="inferred from homology"/>
<dbReference type="Gene3D" id="3.40.50.850">
    <property type="entry name" value="Isochorismatase-like"/>
    <property type="match status" value="1"/>
</dbReference>
<dbReference type="InterPro" id="IPR050272">
    <property type="entry name" value="Isochorismatase-like_hydrls"/>
</dbReference>
<evidence type="ECO:0000256" key="1">
    <source>
        <dbReference type="ARBA" id="ARBA00006336"/>
    </source>
</evidence>
<comment type="similarity">
    <text evidence="1">Belongs to the isochorismatase family.</text>
</comment>
<accession>A0A165MND4</accession>
<evidence type="ECO:0000256" key="2">
    <source>
        <dbReference type="ARBA" id="ARBA00022801"/>
    </source>
</evidence>
<feature type="region of interest" description="Disordered" evidence="3">
    <location>
        <begin position="1"/>
        <end position="33"/>
    </location>
</feature>
<sequence>MNAAANPRDADGPSHHPAANGIVHPSNGQAQTPSRPQRVLLLLDAQVCRLSDPPLGVPSARAVGANIAKVLTAARACAPATRPRIVHVRKCGMPGDPDEPRTATWALVHEPLPDEHVVDKRKNNAFTGTNLAELVPPDAELIVVGLESDFCVRATCSAALARGNDVLLIRGAHATYDRVEYWDGGTSTPADKVEREIEEELEEAGVVLLDMADLPSLFAGR</sequence>
<evidence type="ECO:0000256" key="3">
    <source>
        <dbReference type="SAM" id="MobiDB-lite"/>
    </source>
</evidence>
<keyword evidence="6" id="KW-1185">Reference proteome</keyword>